<accession>A0A391NQS3</accession>
<dbReference type="AlphaFoldDB" id="A0A391NQS3"/>
<dbReference type="Proteomes" id="UP000265618">
    <property type="component" value="Unassembled WGS sequence"/>
</dbReference>
<evidence type="ECO:0000313" key="3">
    <source>
        <dbReference type="Proteomes" id="UP000265618"/>
    </source>
</evidence>
<reference evidence="2 3" key="1">
    <citation type="journal article" date="2018" name="PLoS ONE">
        <title>The draft genome of Kipferlia bialata reveals reductive genome evolution in fornicate parasites.</title>
        <authorList>
            <person name="Tanifuji G."/>
            <person name="Takabayashi S."/>
            <person name="Kume K."/>
            <person name="Takagi M."/>
            <person name="Nakayama T."/>
            <person name="Kamikawa R."/>
            <person name="Inagaki Y."/>
            <person name="Hashimoto T."/>
        </authorList>
    </citation>
    <scope>NUCLEOTIDE SEQUENCE [LARGE SCALE GENOMIC DNA]</scope>
    <source>
        <strain evidence="2">NY0173</strain>
    </source>
</reference>
<dbReference type="EMBL" id="BDIP01004978">
    <property type="protein sequence ID" value="GCA63767.1"/>
    <property type="molecule type" value="Genomic_DNA"/>
</dbReference>
<comment type="caution">
    <text evidence="2">The sequence shown here is derived from an EMBL/GenBank/DDBJ whole genome shotgun (WGS) entry which is preliminary data.</text>
</comment>
<gene>
    <name evidence="2" type="ORF">KIPB_011821</name>
</gene>
<feature type="region of interest" description="Disordered" evidence="1">
    <location>
        <begin position="1"/>
        <end position="76"/>
    </location>
</feature>
<protein>
    <submittedName>
        <fullName evidence="2">Uncharacterized protein</fullName>
    </submittedName>
</protein>
<feature type="compositionally biased region" description="Polar residues" evidence="1">
    <location>
        <begin position="51"/>
        <end position="62"/>
    </location>
</feature>
<name>A0A391NQS3_9EUKA</name>
<sequence length="141" mass="14922">MPEPLVKTGPAEGQPCRGETQPCRAPGGSDSSPEAIGGDVQSPGPCGAGTTPVQRSTSQSGTDQDEAARPGSECLSTHVCPSGVACLDRKCTLEHPETWNPPVCYWFDYPFSDQSSVSVACSVDEWTQSPMALSNDKYTKR</sequence>
<keyword evidence="3" id="KW-1185">Reference proteome</keyword>
<evidence type="ECO:0000313" key="2">
    <source>
        <dbReference type="EMBL" id="GCA63767.1"/>
    </source>
</evidence>
<organism evidence="2 3">
    <name type="scientific">Kipferlia bialata</name>
    <dbReference type="NCBI Taxonomy" id="797122"/>
    <lineage>
        <taxon>Eukaryota</taxon>
        <taxon>Metamonada</taxon>
        <taxon>Carpediemonas-like organisms</taxon>
        <taxon>Kipferlia</taxon>
    </lineage>
</organism>
<proteinExistence type="predicted"/>
<feature type="non-terminal residue" evidence="2">
    <location>
        <position position="1"/>
    </location>
</feature>
<evidence type="ECO:0000256" key="1">
    <source>
        <dbReference type="SAM" id="MobiDB-lite"/>
    </source>
</evidence>